<dbReference type="Pfam" id="PF09084">
    <property type="entry name" value="NMT1"/>
    <property type="match status" value="1"/>
</dbReference>
<dbReference type="InterPro" id="IPR015168">
    <property type="entry name" value="SsuA/THI5"/>
</dbReference>
<evidence type="ECO:0000259" key="1">
    <source>
        <dbReference type="Pfam" id="PF09084"/>
    </source>
</evidence>
<sequence>MSAGFALAGVLFALLFAWQKPSRSLTFVSKAEQAEYRLKLSGPISLAAAGTIVAIANGLFDDRGLRVHLVGGSSDDDSLSVVGADENTIAIASAAGFLKARANGMPIIAFAAAYTVSPVQFFTLPSTTLFEPADLEGKQIGFIPDPDVSNILSEFISRNSLAQGKLRLVEVDTPWRALRDRKADVILGRFDVDGQELDRRNIEYKVLSPDSYGVHAPGPVYVANEKAFARRRELEKFLIATAEGWNAVYTDYNKTIPVIAKSIDITFSPQFISRFLDIQRRFLRPTGTRFGELDIRRIRVLQEQLLQRRVIQNPVDLTRAVKDDVVKEAYRNQTNVLNRIEP</sequence>
<dbReference type="Gene3D" id="3.40.190.10">
    <property type="entry name" value="Periplasmic binding protein-like II"/>
    <property type="match status" value="2"/>
</dbReference>
<gene>
    <name evidence="2" type="ORF">IC761_27845</name>
</gene>
<proteinExistence type="predicted"/>
<keyword evidence="3" id="KW-1185">Reference proteome</keyword>
<dbReference type="InterPro" id="IPR027939">
    <property type="entry name" value="NMT1/THI5"/>
</dbReference>
<dbReference type="RefSeq" id="WP_195799874.1">
    <property type="nucleotide sequence ID" value="NZ_CP061379.1"/>
</dbReference>
<dbReference type="PANTHER" id="PTHR31528">
    <property type="entry name" value="4-AMINO-5-HYDROXYMETHYL-2-METHYLPYRIMIDINE PHOSPHATE SYNTHASE THI11-RELATED"/>
    <property type="match status" value="1"/>
</dbReference>
<dbReference type="AlphaFoldDB" id="A0A7S9D336"/>
<feature type="domain" description="SsuA/THI5-like" evidence="1">
    <location>
        <begin position="49"/>
        <end position="250"/>
    </location>
</feature>
<name>A0A7S9D336_9BRAD</name>
<dbReference type="PANTHER" id="PTHR31528:SF3">
    <property type="entry name" value="THIAMINE BIOSYNTHESIS PROTEIN HI_0357-RELATED"/>
    <property type="match status" value="1"/>
</dbReference>
<dbReference type="SUPFAM" id="SSF53850">
    <property type="entry name" value="Periplasmic binding protein-like II"/>
    <property type="match status" value="1"/>
</dbReference>
<dbReference type="KEGG" id="bcou:IC761_27845"/>
<evidence type="ECO:0000313" key="2">
    <source>
        <dbReference type="EMBL" id="QPF90282.1"/>
    </source>
</evidence>
<evidence type="ECO:0000313" key="3">
    <source>
        <dbReference type="Proteomes" id="UP000594621"/>
    </source>
</evidence>
<protein>
    <submittedName>
        <fullName evidence="2">ABC transporter substrate-binding protein</fullName>
    </submittedName>
</protein>
<dbReference type="EMBL" id="CP061379">
    <property type="protein sequence ID" value="QPF90282.1"/>
    <property type="molecule type" value="Genomic_DNA"/>
</dbReference>
<reference evidence="2 3" key="1">
    <citation type="submission" date="2020-09" db="EMBL/GenBank/DDBJ databases">
        <title>Complete genomes of bradyrhizobia occurring on native shrubby legumes in Australia.</title>
        <authorList>
            <person name="Lafay B."/>
        </authorList>
    </citation>
    <scope>NUCLEOTIDE SEQUENCE [LARGE SCALE GENOMIC DNA]</scope>
    <source>
        <strain evidence="2 3">BDV5040</strain>
    </source>
</reference>
<accession>A0A7S9D336</accession>
<dbReference type="GO" id="GO:0009228">
    <property type="term" value="P:thiamine biosynthetic process"/>
    <property type="evidence" value="ECO:0007669"/>
    <property type="project" value="InterPro"/>
</dbReference>
<dbReference type="Proteomes" id="UP000594621">
    <property type="component" value="Chromosome"/>
</dbReference>
<organism evidence="2 3">
    <name type="scientific">Bradyrhizobium commune</name>
    <dbReference type="NCBI Taxonomy" id="83627"/>
    <lineage>
        <taxon>Bacteria</taxon>
        <taxon>Pseudomonadati</taxon>
        <taxon>Pseudomonadota</taxon>
        <taxon>Alphaproteobacteria</taxon>
        <taxon>Hyphomicrobiales</taxon>
        <taxon>Nitrobacteraceae</taxon>
        <taxon>Bradyrhizobium</taxon>
    </lineage>
</organism>